<gene>
    <name evidence="2" type="ORF">B4119_2544</name>
</gene>
<dbReference type="AlphaFoldDB" id="A0A150LCJ5"/>
<feature type="transmembrane region" description="Helical" evidence="1">
    <location>
        <begin position="74"/>
        <end position="92"/>
    </location>
</feature>
<proteinExistence type="predicted"/>
<feature type="transmembrane region" description="Helical" evidence="1">
    <location>
        <begin position="12"/>
        <end position="36"/>
    </location>
</feature>
<keyword evidence="1" id="KW-1133">Transmembrane helix</keyword>
<evidence type="ECO:0000256" key="1">
    <source>
        <dbReference type="SAM" id="Phobius"/>
    </source>
</evidence>
<evidence type="ECO:0008006" key="4">
    <source>
        <dbReference type="Google" id="ProtNLM"/>
    </source>
</evidence>
<evidence type="ECO:0000313" key="3">
    <source>
        <dbReference type="Proteomes" id="UP000075455"/>
    </source>
</evidence>
<accession>A0A150LCJ5</accession>
<dbReference type="EMBL" id="LQYS01000095">
    <property type="protein sequence ID" value="KYD09696.1"/>
    <property type="molecule type" value="Genomic_DNA"/>
</dbReference>
<feature type="transmembrane region" description="Helical" evidence="1">
    <location>
        <begin position="43"/>
        <end position="68"/>
    </location>
</feature>
<protein>
    <recommendedName>
        <fullName evidence="4">DUF2619 domain-containing protein</fullName>
    </recommendedName>
</protein>
<name>A0A150LCJ5_9BACL</name>
<reference evidence="2 3" key="1">
    <citation type="submission" date="2016-01" db="EMBL/GenBank/DDBJ databases">
        <title>Draft Genome Sequences of Seven Thermophilic Sporeformers Isolated from Foods.</title>
        <authorList>
            <person name="Berendsen E.M."/>
            <person name="Wells-Bennik M.H."/>
            <person name="Krawcyk A.O."/>
            <person name="De Jong A."/>
            <person name="Holsappel S."/>
            <person name="Eijlander R.T."/>
            <person name="Kuipers O.P."/>
        </authorList>
    </citation>
    <scope>NUCLEOTIDE SEQUENCE [LARGE SCALE GENOMIC DNA]</scope>
    <source>
        <strain evidence="2 3">B4119</strain>
    </source>
</reference>
<keyword evidence="1" id="KW-0472">Membrane</keyword>
<organism evidence="2 3">
    <name type="scientific">Saccharococcus caldoxylosilyticus</name>
    <dbReference type="NCBI Taxonomy" id="81408"/>
    <lineage>
        <taxon>Bacteria</taxon>
        <taxon>Bacillati</taxon>
        <taxon>Bacillota</taxon>
        <taxon>Bacilli</taxon>
        <taxon>Bacillales</taxon>
        <taxon>Anoxybacillaceae</taxon>
        <taxon>Saccharococcus</taxon>
    </lineage>
</organism>
<dbReference type="Pfam" id="PF10942">
    <property type="entry name" value="DUF2619"/>
    <property type="match status" value="1"/>
</dbReference>
<dbReference type="eggNOG" id="ENOG5032Z8B">
    <property type="taxonomic scope" value="Bacteria"/>
</dbReference>
<dbReference type="InterPro" id="IPR020390">
    <property type="entry name" value="Uncharacterised_YqhV"/>
</dbReference>
<sequence length="93" mass="10001">MKRWLPFIEPAVLSMAGMRLLSATLEMIAALAMLLFNDVKKALAVNALLAVIGPTIFIVTMTIGLLSLADELSYTKLGLIALGVILILIGIYK</sequence>
<dbReference type="STRING" id="81408.B4119_2544"/>
<evidence type="ECO:0000313" key="2">
    <source>
        <dbReference type="EMBL" id="KYD09696.1"/>
    </source>
</evidence>
<comment type="caution">
    <text evidence="2">The sequence shown here is derived from an EMBL/GenBank/DDBJ whole genome shotgun (WGS) entry which is preliminary data.</text>
</comment>
<dbReference type="GeneID" id="301194069"/>
<keyword evidence="1" id="KW-0812">Transmembrane</keyword>
<dbReference type="Proteomes" id="UP000075455">
    <property type="component" value="Unassembled WGS sequence"/>
</dbReference>
<dbReference type="RefSeq" id="WP_017435200.1">
    <property type="nucleotide sequence ID" value="NZ_AP025625.1"/>
</dbReference>
<dbReference type="PATRIC" id="fig|81408.3.peg.443"/>